<protein>
    <submittedName>
        <fullName evidence="2">Uncharacterized protein</fullName>
    </submittedName>
</protein>
<feature type="region of interest" description="Disordered" evidence="1">
    <location>
        <begin position="121"/>
        <end position="299"/>
    </location>
</feature>
<proteinExistence type="predicted"/>
<accession>A0A067MQE1</accession>
<dbReference type="HOGENOM" id="CLU_930633_0_0_1"/>
<gene>
    <name evidence="2" type="ORF">BOTBODRAFT_188022</name>
</gene>
<name>A0A067MQE1_BOTB1</name>
<keyword evidence="3" id="KW-1185">Reference proteome</keyword>
<feature type="compositionally biased region" description="Basic and acidic residues" evidence="1">
    <location>
        <begin position="121"/>
        <end position="196"/>
    </location>
</feature>
<dbReference type="EMBL" id="KL198039">
    <property type="protein sequence ID" value="KDQ14107.1"/>
    <property type="molecule type" value="Genomic_DNA"/>
</dbReference>
<dbReference type="STRING" id="930990.A0A067MQE1"/>
<sequence>MIEYDEAIESYETGSRRLYNRRSVSALLSLARTRFAKATEASTSTAVRRAPRPREANSGRPAVRNRTPYPAYTQKAFASLAANTSGLLPYNTDITNGRRKYGSTMLRKSTDQLAAQEKLVRERESCQAGGREENEARGEREVRIYTVQREKEEEEQRQAEAMAERRRKATEEAKEWAARARTEGDEEEIKKQEKFRKAAARKTAKAEESGEDGGPKERKRKRRLKSKKAANSGEDEKEEALFTDDDAATGDAKPRRPRTKKRAIDDDEGENENDLEAGTRRKKRKTFKSKETISDSDEE</sequence>
<evidence type="ECO:0000256" key="1">
    <source>
        <dbReference type="SAM" id="MobiDB-lite"/>
    </source>
</evidence>
<organism evidence="2 3">
    <name type="scientific">Botryobasidium botryosum (strain FD-172 SS1)</name>
    <dbReference type="NCBI Taxonomy" id="930990"/>
    <lineage>
        <taxon>Eukaryota</taxon>
        <taxon>Fungi</taxon>
        <taxon>Dikarya</taxon>
        <taxon>Basidiomycota</taxon>
        <taxon>Agaricomycotina</taxon>
        <taxon>Agaricomycetes</taxon>
        <taxon>Cantharellales</taxon>
        <taxon>Botryobasidiaceae</taxon>
        <taxon>Botryobasidium</taxon>
    </lineage>
</organism>
<feature type="compositionally biased region" description="Basic residues" evidence="1">
    <location>
        <begin position="217"/>
        <end position="228"/>
    </location>
</feature>
<dbReference type="AlphaFoldDB" id="A0A067MQE1"/>
<feature type="region of interest" description="Disordered" evidence="1">
    <location>
        <begin position="41"/>
        <end position="66"/>
    </location>
</feature>
<dbReference type="InParanoid" id="A0A067MQE1"/>
<feature type="compositionally biased region" description="Acidic residues" evidence="1">
    <location>
        <begin position="233"/>
        <end position="248"/>
    </location>
</feature>
<evidence type="ECO:0000313" key="2">
    <source>
        <dbReference type="EMBL" id="KDQ14107.1"/>
    </source>
</evidence>
<feature type="compositionally biased region" description="Basic and acidic residues" evidence="1">
    <location>
        <begin position="204"/>
        <end position="216"/>
    </location>
</feature>
<reference evidence="3" key="1">
    <citation type="journal article" date="2014" name="Proc. Natl. Acad. Sci. U.S.A.">
        <title>Extensive sampling of basidiomycete genomes demonstrates inadequacy of the white-rot/brown-rot paradigm for wood decay fungi.</title>
        <authorList>
            <person name="Riley R."/>
            <person name="Salamov A.A."/>
            <person name="Brown D.W."/>
            <person name="Nagy L.G."/>
            <person name="Floudas D."/>
            <person name="Held B.W."/>
            <person name="Levasseur A."/>
            <person name="Lombard V."/>
            <person name="Morin E."/>
            <person name="Otillar R."/>
            <person name="Lindquist E.A."/>
            <person name="Sun H."/>
            <person name="LaButti K.M."/>
            <person name="Schmutz J."/>
            <person name="Jabbour D."/>
            <person name="Luo H."/>
            <person name="Baker S.E."/>
            <person name="Pisabarro A.G."/>
            <person name="Walton J.D."/>
            <person name="Blanchette R.A."/>
            <person name="Henrissat B."/>
            <person name="Martin F."/>
            <person name="Cullen D."/>
            <person name="Hibbett D.S."/>
            <person name="Grigoriev I.V."/>
        </authorList>
    </citation>
    <scope>NUCLEOTIDE SEQUENCE [LARGE SCALE GENOMIC DNA]</scope>
    <source>
        <strain evidence="3">FD-172 SS1</strain>
    </source>
</reference>
<evidence type="ECO:0000313" key="3">
    <source>
        <dbReference type="Proteomes" id="UP000027195"/>
    </source>
</evidence>
<dbReference type="Proteomes" id="UP000027195">
    <property type="component" value="Unassembled WGS sequence"/>
</dbReference>
<feature type="compositionally biased region" description="Acidic residues" evidence="1">
    <location>
        <begin position="265"/>
        <end position="275"/>
    </location>
</feature>